<feature type="signal peptide" evidence="1">
    <location>
        <begin position="1"/>
        <end position="25"/>
    </location>
</feature>
<dbReference type="RefSeq" id="WP_084393986.1">
    <property type="nucleotide sequence ID" value="NZ_BMKF01000001.1"/>
</dbReference>
<keyword evidence="1" id="KW-0732">Signal</keyword>
<keyword evidence="3" id="KW-1185">Reference proteome</keyword>
<dbReference type="InterPro" id="IPR023614">
    <property type="entry name" value="Porin_dom_sf"/>
</dbReference>
<sequence length="408" mass="44282">MSFSKLTACSLAALCACTTFSTAFADVADSGLHAALSQTKPILDLRLRYEGVDQDGFADNADALTYRLRAGLQTGEFLGTSFLVEFDHIGDIVDDFNSTTNGKTMYPVVPDPEATELNRLQLTNKSFPDTAITLGRQRVILDDSRFVGNVGWRQNEQTFDGLRVQNDSIGKLKLDFTYLNQVNRIFGDESAMGRWEGDVWLANASYPTPFGSLTGFGYLLDIDDAGGTMSSETYGVRLAGARELGEGKLSYAASYANQKDYGSSPFDYSADYYLIEGDYSFGAVSLGAGYEVLGGDDQRGFQTPLATLHKFQGWADKFLVTPVGGVEDIYAKAGYKVGDVGPLSGVSIAAIYHDFSADEGGSDYGSELDLSASGTWDKVKLTLKFADYQSDGFASDTQKIWLQLDFAL</sequence>
<dbReference type="PROSITE" id="PS51257">
    <property type="entry name" value="PROKAR_LIPOPROTEIN"/>
    <property type="match status" value="1"/>
</dbReference>
<evidence type="ECO:0000313" key="3">
    <source>
        <dbReference type="Proteomes" id="UP000628854"/>
    </source>
</evidence>
<comment type="caution">
    <text evidence="2">The sequence shown here is derived from an EMBL/GenBank/DDBJ whole genome shotgun (WGS) entry which is preliminary data.</text>
</comment>
<gene>
    <name evidence="2" type="ORF">GCM10011503_02300</name>
</gene>
<feature type="chain" id="PRO_5045826178" description="Alginate export domain-containing protein" evidence="1">
    <location>
        <begin position="26"/>
        <end position="408"/>
    </location>
</feature>
<dbReference type="Proteomes" id="UP000628854">
    <property type="component" value="Unassembled WGS sequence"/>
</dbReference>
<name>A0ABQ1J3Z2_9PROT</name>
<dbReference type="Gene3D" id="2.40.160.10">
    <property type="entry name" value="Porin"/>
    <property type="match status" value="1"/>
</dbReference>
<proteinExistence type="predicted"/>
<evidence type="ECO:0008006" key="4">
    <source>
        <dbReference type="Google" id="ProtNLM"/>
    </source>
</evidence>
<dbReference type="SUPFAM" id="SSF56935">
    <property type="entry name" value="Porins"/>
    <property type="match status" value="1"/>
</dbReference>
<reference evidence="3" key="1">
    <citation type="journal article" date="2019" name="Int. J. Syst. Evol. Microbiol.">
        <title>The Global Catalogue of Microorganisms (GCM) 10K type strain sequencing project: providing services to taxonomists for standard genome sequencing and annotation.</title>
        <authorList>
            <consortium name="The Broad Institute Genomics Platform"/>
            <consortium name="The Broad Institute Genome Sequencing Center for Infectious Disease"/>
            <person name="Wu L."/>
            <person name="Ma J."/>
        </authorList>
    </citation>
    <scope>NUCLEOTIDE SEQUENCE [LARGE SCALE GENOMIC DNA]</scope>
    <source>
        <strain evidence="3">CGMCC 1.15928</strain>
    </source>
</reference>
<dbReference type="EMBL" id="BMKF01000001">
    <property type="protein sequence ID" value="GGB57457.1"/>
    <property type="molecule type" value="Genomic_DNA"/>
</dbReference>
<evidence type="ECO:0000256" key="1">
    <source>
        <dbReference type="SAM" id="SignalP"/>
    </source>
</evidence>
<organism evidence="2 3">
    <name type="scientific">Henriciella pelagia</name>
    <dbReference type="NCBI Taxonomy" id="1977912"/>
    <lineage>
        <taxon>Bacteria</taxon>
        <taxon>Pseudomonadati</taxon>
        <taxon>Pseudomonadota</taxon>
        <taxon>Alphaproteobacteria</taxon>
        <taxon>Hyphomonadales</taxon>
        <taxon>Hyphomonadaceae</taxon>
        <taxon>Henriciella</taxon>
    </lineage>
</organism>
<evidence type="ECO:0000313" key="2">
    <source>
        <dbReference type="EMBL" id="GGB57457.1"/>
    </source>
</evidence>
<protein>
    <recommendedName>
        <fullName evidence="4">Alginate export domain-containing protein</fullName>
    </recommendedName>
</protein>
<accession>A0ABQ1J3Z2</accession>